<reference evidence="1" key="1">
    <citation type="submission" date="2023-03" db="EMBL/GenBank/DDBJ databases">
        <title>Chitinimonas shenzhenensis gen. nov., sp. nov., a novel member of family Burkholderiaceae isolated from activated sludge collected in Shen Zhen, China.</title>
        <authorList>
            <person name="Wang X."/>
        </authorList>
    </citation>
    <scope>NUCLEOTIDE SEQUENCE</scope>
    <source>
        <strain evidence="1">DQS-5</strain>
    </source>
</reference>
<proteinExistence type="predicted"/>
<protein>
    <submittedName>
        <fullName evidence="1">Uncharacterized protein</fullName>
    </submittedName>
</protein>
<organism evidence="1 2">
    <name type="scientific">Parachitinimonas caeni</name>
    <dbReference type="NCBI Taxonomy" id="3031301"/>
    <lineage>
        <taxon>Bacteria</taxon>
        <taxon>Pseudomonadati</taxon>
        <taxon>Pseudomonadota</taxon>
        <taxon>Betaproteobacteria</taxon>
        <taxon>Neisseriales</taxon>
        <taxon>Chitinibacteraceae</taxon>
        <taxon>Parachitinimonas</taxon>
    </lineage>
</organism>
<comment type="caution">
    <text evidence="1">The sequence shown here is derived from an EMBL/GenBank/DDBJ whole genome shotgun (WGS) entry which is preliminary data.</text>
</comment>
<dbReference type="Proteomes" id="UP001172778">
    <property type="component" value="Unassembled WGS sequence"/>
</dbReference>
<evidence type="ECO:0000313" key="1">
    <source>
        <dbReference type="EMBL" id="MDK2123124.1"/>
    </source>
</evidence>
<dbReference type="RefSeq" id="WP_284099413.1">
    <property type="nucleotide sequence ID" value="NZ_JARRAF010000003.1"/>
</dbReference>
<gene>
    <name evidence="1" type="ORF">PZA18_03545</name>
</gene>
<dbReference type="EMBL" id="JARRAF010000003">
    <property type="protein sequence ID" value="MDK2123124.1"/>
    <property type="molecule type" value="Genomic_DNA"/>
</dbReference>
<accession>A0ABT7DSS7</accession>
<evidence type="ECO:0000313" key="2">
    <source>
        <dbReference type="Proteomes" id="UP001172778"/>
    </source>
</evidence>
<keyword evidence="2" id="KW-1185">Reference proteome</keyword>
<sequence>MKVDLDLPGFDADAPLEFVDARGFKEWLKLVPMINVRQAHTEILDTLARLNRAPVPPVERIKMLEMLREPLSLLQEENTKRYAGKPFPLAEAEAAVWHSNVTLWREMSIGYRHCWRAALDGESGISDYVALAGQRSIRYTALAIREHHLAYRVVSELAWSELFALFRLAENNEHSVKIVKDSQNRQTELSSCAAAFSQALLLAAANPSAMSIKQILWVDRLLDRWSNQTPLLVNPPQDCDKGMLTLQLDQPGEAKRLDPPPRGETFRYIDTDSLARSIRKRIKYLRAGESPAQLGLGEEYSATASESYLISLYQEWCDMPVDRALPRHTAEGIAEITTTMEQSYTFIGGAPFDLPERPSEIHGRAITDFQLFGNVAQHVSAKAEVAAQHVETERWDIINQSALGFRLSRTSPGQRVAHHQLLAIRPAPGQPIVLGTIRWIKQGENDALEAGIRILPGIPKTIAVRATGLNTFSNKFTPALMLPPVTALQTQPSLVLPLHWFKAGRILEVYQDGQIRRMRLDGLLERGLDFERISFSGALH</sequence>
<name>A0ABT7DSS7_9NEIS</name>